<dbReference type="AlphaFoldDB" id="A0A9D1JBZ2"/>
<comment type="caution">
    <text evidence="9">The sequence shown here is derived from an EMBL/GenBank/DDBJ whole genome shotgun (WGS) entry which is preliminary data.</text>
</comment>
<feature type="transmembrane region" description="Helical" evidence="7">
    <location>
        <begin position="291"/>
        <end position="316"/>
    </location>
</feature>
<dbReference type="GO" id="GO:0005886">
    <property type="term" value="C:plasma membrane"/>
    <property type="evidence" value="ECO:0007669"/>
    <property type="project" value="UniProtKB-SubCell"/>
</dbReference>
<dbReference type="GO" id="GO:0005436">
    <property type="term" value="F:sodium:phosphate symporter activity"/>
    <property type="evidence" value="ECO:0007669"/>
    <property type="project" value="InterPro"/>
</dbReference>
<reference evidence="9" key="2">
    <citation type="journal article" date="2021" name="PeerJ">
        <title>Extensive microbial diversity within the chicken gut microbiome revealed by metagenomics and culture.</title>
        <authorList>
            <person name="Gilroy R."/>
            <person name="Ravi A."/>
            <person name="Getino M."/>
            <person name="Pursley I."/>
            <person name="Horton D.L."/>
            <person name="Alikhan N.F."/>
            <person name="Baker D."/>
            <person name="Gharbi K."/>
            <person name="Hall N."/>
            <person name="Watson M."/>
            <person name="Adriaenssens E.M."/>
            <person name="Foster-Nyarko E."/>
            <person name="Jarju S."/>
            <person name="Secka A."/>
            <person name="Antonio M."/>
            <person name="Oren A."/>
            <person name="Chaudhuri R.R."/>
            <person name="La Ragione R."/>
            <person name="Hildebrand F."/>
            <person name="Pallen M.J."/>
        </authorList>
    </citation>
    <scope>NUCLEOTIDE SEQUENCE</scope>
    <source>
        <strain evidence="9">ChiW13-3771</strain>
    </source>
</reference>
<dbReference type="InterPro" id="IPR004633">
    <property type="entry name" value="NaPi_cotrn-rel/YqeW-like"/>
</dbReference>
<evidence type="ECO:0000256" key="7">
    <source>
        <dbReference type="SAM" id="Phobius"/>
    </source>
</evidence>
<evidence type="ECO:0000256" key="2">
    <source>
        <dbReference type="ARBA" id="ARBA00022475"/>
    </source>
</evidence>
<keyword evidence="2" id="KW-1003">Cell membrane</keyword>
<feature type="transmembrane region" description="Helical" evidence="7">
    <location>
        <begin position="117"/>
        <end position="136"/>
    </location>
</feature>
<evidence type="ECO:0000256" key="4">
    <source>
        <dbReference type="ARBA" id="ARBA00022989"/>
    </source>
</evidence>
<dbReference type="InterPro" id="IPR026022">
    <property type="entry name" value="PhoU_dom"/>
</dbReference>
<feature type="transmembrane region" description="Helical" evidence="7">
    <location>
        <begin position="50"/>
        <end position="77"/>
    </location>
</feature>
<dbReference type="PANTHER" id="PTHR10010">
    <property type="entry name" value="SOLUTE CARRIER FAMILY 34 SODIUM PHOSPHATE , MEMBER 2-RELATED"/>
    <property type="match status" value="1"/>
</dbReference>
<keyword evidence="6" id="KW-0175">Coiled coil</keyword>
<evidence type="ECO:0000256" key="5">
    <source>
        <dbReference type="ARBA" id="ARBA00023136"/>
    </source>
</evidence>
<evidence type="ECO:0000313" key="9">
    <source>
        <dbReference type="EMBL" id="HIR87437.1"/>
    </source>
</evidence>
<sequence length="560" mass="60786">MSIADVSNLFTFCGGLGMFLYGMHVMSDGIQRSAGEKMKNLLGILTNNRLTAVLVGALITAIIQSSGATTVMVVGFVNAGLMTLTQVVGVIMGANIGTCITAWIVSMESLGDAFKAMSPTLYAPLIICIGAFLIMFSKKNGRKDVGNILIGLGLLFLGLDFMKNGAGEYTDLPIFTTAFQLFSANPILGIAIGMIVTAIMQSSSAAVGILQMLASTGGVVTAASAIYISLGSNIGSCVTALLSSMGTTRNAKRTAVMHLTFNIVGTILFGTVLYIVFLLNQTLRVAPITSVGISIFHTVFNIICTILLFPFANVLVKISDIVVPKKEEAMEQKQDSNSEENAALRHLDKRILESPAFAVEAASREVVHMGEITLQNTRLALEAITTQEMDMVQKVYENEKTINNLEKMLTEYLVKVNNLSLTDHQHLIVSNLFYTVNDIERVGDHTENIAEQVEYMINNQIHFSETGKKDIQDIGNTAAKAFAYSIECREKNSKEALRKVINLEDDVDTLEEDLRAKHIQRLSAGECDPSSGVVFLDIIGNLERISDHATNIVGYVRDEL</sequence>
<keyword evidence="5 7" id="KW-0472">Membrane</keyword>
<accession>A0A9D1JBZ2</accession>
<feature type="domain" description="PhoU" evidence="8">
    <location>
        <begin position="367"/>
        <end position="453"/>
    </location>
</feature>
<dbReference type="Pfam" id="PF01895">
    <property type="entry name" value="PhoU"/>
    <property type="match status" value="2"/>
</dbReference>
<name>A0A9D1JBZ2_9FIRM</name>
<dbReference type="Pfam" id="PF02690">
    <property type="entry name" value="Na_Pi_cotrans"/>
    <property type="match status" value="2"/>
</dbReference>
<evidence type="ECO:0000313" key="10">
    <source>
        <dbReference type="Proteomes" id="UP000824201"/>
    </source>
</evidence>
<reference evidence="9" key="1">
    <citation type="submission" date="2020-10" db="EMBL/GenBank/DDBJ databases">
        <authorList>
            <person name="Gilroy R."/>
        </authorList>
    </citation>
    <scope>NUCLEOTIDE SEQUENCE</scope>
    <source>
        <strain evidence="9">ChiW13-3771</strain>
    </source>
</reference>
<proteinExistence type="predicted"/>
<dbReference type="GO" id="GO:0044341">
    <property type="term" value="P:sodium-dependent phosphate transport"/>
    <property type="evidence" value="ECO:0007669"/>
    <property type="project" value="InterPro"/>
</dbReference>
<evidence type="ECO:0000256" key="3">
    <source>
        <dbReference type="ARBA" id="ARBA00022692"/>
    </source>
</evidence>
<comment type="subcellular location">
    <subcellularLocation>
        <location evidence="1">Cell membrane</location>
        <topology evidence="1">Multi-pass membrane protein</topology>
    </subcellularLocation>
</comment>
<dbReference type="PANTHER" id="PTHR10010:SF46">
    <property type="entry name" value="SODIUM-DEPENDENT PHOSPHATE TRANSPORT PROTEIN 2B"/>
    <property type="match status" value="1"/>
</dbReference>
<feature type="domain" description="PhoU" evidence="8">
    <location>
        <begin position="472"/>
        <end position="554"/>
    </location>
</feature>
<dbReference type="NCBIfam" id="NF037997">
    <property type="entry name" value="Na_Pi_symport"/>
    <property type="match status" value="1"/>
</dbReference>
<dbReference type="SUPFAM" id="SSF109755">
    <property type="entry name" value="PhoU-like"/>
    <property type="match status" value="1"/>
</dbReference>
<feature type="transmembrane region" description="Helical" evidence="7">
    <location>
        <begin position="83"/>
        <end position="105"/>
    </location>
</feature>
<dbReference type="EMBL" id="DVHN01000002">
    <property type="protein sequence ID" value="HIR87437.1"/>
    <property type="molecule type" value="Genomic_DNA"/>
</dbReference>
<dbReference type="Gene3D" id="1.20.58.220">
    <property type="entry name" value="Phosphate transport system protein phou homolog 2, domain 2"/>
    <property type="match status" value="1"/>
</dbReference>
<evidence type="ECO:0000256" key="6">
    <source>
        <dbReference type="SAM" id="Coils"/>
    </source>
</evidence>
<evidence type="ECO:0000259" key="8">
    <source>
        <dbReference type="Pfam" id="PF01895"/>
    </source>
</evidence>
<protein>
    <submittedName>
        <fullName evidence="9">Na/Pi cotransporter family protein</fullName>
    </submittedName>
</protein>
<dbReference type="NCBIfam" id="TIGR00704">
    <property type="entry name" value="NaPi_cotrn_rel"/>
    <property type="match status" value="1"/>
</dbReference>
<feature type="transmembrane region" description="Helical" evidence="7">
    <location>
        <begin position="6"/>
        <end position="30"/>
    </location>
</feature>
<feature type="coiled-coil region" evidence="6">
    <location>
        <begin position="493"/>
        <end position="520"/>
    </location>
</feature>
<feature type="transmembrane region" description="Helical" evidence="7">
    <location>
        <begin position="187"/>
        <end position="213"/>
    </location>
</feature>
<feature type="transmembrane region" description="Helical" evidence="7">
    <location>
        <begin position="255"/>
        <end position="279"/>
    </location>
</feature>
<evidence type="ECO:0000256" key="1">
    <source>
        <dbReference type="ARBA" id="ARBA00004651"/>
    </source>
</evidence>
<keyword evidence="3 7" id="KW-0812">Transmembrane</keyword>
<gene>
    <name evidence="9" type="ORF">IAC96_00655</name>
</gene>
<feature type="transmembrane region" description="Helical" evidence="7">
    <location>
        <begin position="148"/>
        <end position="166"/>
    </location>
</feature>
<dbReference type="Proteomes" id="UP000824201">
    <property type="component" value="Unassembled WGS sequence"/>
</dbReference>
<keyword evidence="4 7" id="KW-1133">Transmembrane helix</keyword>
<dbReference type="InterPro" id="IPR003841">
    <property type="entry name" value="Na/Pi_transpt"/>
</dbReference>
<organism evidence="9 10">
    <name type="scientific">Candidatus Fimimorpha faecalis</name>
    <dbReference type="NCBI Taxonomy" id="2840824"/>
    <lineage>
        <taxon>Bacteria</taxon>
        <taxon>Bacillati</taxon>
        <taxon>Bacillota</taxon>
        <taxon>Clostridia</taxon>
        <taxon>Eubacteriales</taxon>
        <taxon>Candidatus Fimimorpha</taxon>
    </lineage>
</organism>
<dbReference type="InterPro" id="IPR038078">
    <property type="entry name" value="PhoU-like_sf"/>
</dbReference>